<evidence type="ECO:0000259" key="2">
    <source>
        <dbReference type="Pfam" id="PF18701"/>
    </source>
</evidence>
<dbReference type="OrthoDB" id="10049357at2759"/>
<dbReference type="PANTHER" id="PTHR47331:SF1">
    <property type="entry name" value="GAG-LIKE PROTEIN"/>
    <property type="match status" value="1"/>
</dbReference>
<dbReference type="PANTHER" id="PTHR47331">
    <property type="entry name" value="PHD-TYPE DOMAIN-CONTAINING PROTEIN"/>
    <property type="match status" value="1"/>
</dbReference>
<feature type="region of interest" description="Disordered" evidence="1">
    <location>
        <begin position="339"/>
        <end position="361"/>
    </location>
</feature>
<proteinExistence type="predicted"/>
<dbReference type="Proteomes" id="UP000299102">
    <property type="component" value="Unassembled WGS sequence"/>
</dbReference>
<keyword evidence="4" id="KW-1185">Reference proteome</keyword>
<protein>
    <recommendedName>
        <fullName evidence="2">DUF5641 domain-containing protein</fullName>
    </recommendedName>
</protein>
<organism evidence="3 4">
    <name type="scientific">Eumeta variegata</name>
    <name type="common">Bagworm moth</name>
    <name type="synonym">Eumeta japonica</name>
    <dbReference type="NCBI Taxonomy" id="151549"/>
    <lineage>
        <taxon>Eukaryota</taxon>
        <taxon>Metazoa</taxon>
        <taxon>Ecdysozoa</taxon>
        <taxon>Arthropoda</taxon>
        <taxon>Hexapoda</taxon>
        <taxon>Insecta</taxon>
        <taxon>Pterygota</taxon>
        <taxon>Neoptera</taxon>
        <taxon>Endopterygota</taxon>
        <taxon>Lepidoptera</taxon>
        <taxon>Glossata</taxon>
        <taxon>Ditrysia</taxon>
        <taxon>Tineoidea</taxon>
        <taxon>Psychidae</taxon>
        <taxon>Oiketicinae</taxon>
        <taxon>Eumeta</taxon>
    </lineage>
</organism>
<reference evidence="3 4" key="1">
    <citation type="journal article" date="2019" name="Commun. Biol.">
        <title>The bagworm genome reveals a unique fibroin gene that provides high tensile strength.</title>
        <authorList>
            <person name="Kono N."/>
            <person name="Nakamura H."/>
            <person name="Ohtoshi R."/>
            <person name="Tomita M."/>
            <person name="Numata K."/>
            <person name="Arakawa K."/>
        </authorList>
    </citation>
    <scope>NUCLEOTIDE SEQUENCE [LARGE SCALE GENOMIC DNA]</scope>
</reference>
<evidence type="ECO:0000313" key="3">
    <source>
        <dbReference type="EMBL" id="GBP71632.1"/>
    </source>
</evidence>
<gene>
    <name evidence="3" type="ORF">EVAR_53115_1</name>
</gene>
<feature type="domain" description="DUF5641" evidence="2">
    <location>
        <begin position="54"/>
        <end position="146"/>
    </location>
</feature>
<dbReference type="EMBL" id="BGZK01001115">
    <property type="protein sequence ID" value="GBP71632.1"/>
    <property type="molecule type" value="Genomic_DNA"/>
</dbReference>
<dbReference type="Pfam" id="PF18701">
    <property type="entry name" value="DUF5641"/>
    <property type="match status" value="1"/>
</dbReference>
<dbReference type="AlphaFoldDB" id="A0A4C1Y9T2"/>
<dbReference type="STRING" id="151549.A0A4C1Y9T2"/>
<sequence>MEAEHIVNSRTLIEVDIEPTEVEGLTPNHLLIRRSYDTAAAGHFDNNVLLGPANWRTCQHLVEHFCQKWLKEFSYSCARRARSDPTCQAPAEGDIVLIVDPSSPRYSWPQGKIKKTYTDSDNQVRLVDVETTGGVLRRPTSKIVVLVVVLSYFIVNMKLLCCTYKLHMKLCLGEGGPIRGQESQRSLRSDFLCRGGSPRNTPQGKYALSTPPYVVRPRTVKLNGKPANSIAESVMFLRGTILVSFIHKLPTRTGARMCEIGEKSAVRLQAVGFIGKLAGAWLAAGGGAGGVGAQYARAPRDAAAGRQSRFDLVRVCCICGAHRRDGRIDRRRRARAGAGAGCGRASHETETPAWCLPPPPK</sequence>
<name>A0A4C1Y9T2_EUMVA</name>
<comment type="caution">
    <text evidence="3">The sequence shown here is derived from an EMBL/GenBank/DDBJ whole genome shotgun (WGS) entry which is preliminary data.</text>
</comment>
<dbReference type="InterPro" id="IPR040676">
    <property type="entry name" value="DUF5641"/>
</dbReference>
<evidence type="ECO:0000256" key="1">
    <source>
        <dbReference type="SAM" id="MobiDB-lite"/>
    </source>
</evidence>
<evidence type="ECO:0000313" key="4">
    <source>
        <dbReference type="Proteomes" id="UP000299102"/>
    </source>
</evidence>
<accession>A0A4C1Y9T2</accession>